<evidence type="ECO:0008006" key="4">
    <source>
        <dbReference type="Google" id="ProtNLM"/>
    </source>
</evidence>
<organism evidence="2 3">
    <name type="scientific">Geothrix oryzae</name>
    <dbReference type="NCBI Taxonomy" id="2927975"/>
    <lineage>
        <taxon>Bacteria</taxon>
        <taxon>Pseudomonadati</taxon>
        <taxon>Acidobacteriota</taxon>
        <taxon>Holophagae</taxon>
        <taxon>Holophagales</taxon>
        <taxon>Holophagaceae</taxon>
        <taxon>Geothrix</taxon>
    </lineage>
</organism>
<feature type="region of interest" description="Disordered" evidence="1">
    <location>
        <begin position="226"/>
        <end position="255"/>
    </location>
</feature>
<proteinExistence type="predicted"/>
<name>A0ABM8DNW1_9BACT</name>
<sequence length="356" mass="37815">MSDPSPADQPPHDALRSELEAWLNQQNQVLLEEVIATWQGAVAGFRPDEALLDRLRAAMPSRSGFGPSPANPAGVADQSLASALDLVEGATSQGDLLKRLLDALVPLVERSALFVLKQGLASLYAHRGFEAGAPLKPGAVVPPPDLESVIQGLGRSLRKKGPGYAALLAPLSPFEAADMAVLPLRHKRKTVALLLVDSGLRQGLDHPEFVRALVLAASATLASLAAGKEDPSHTQPGTSPGTSPGISSASAPTQVVPESIGAAPPQALDPRTRAAAERLARVLVDDVELYFPEKVAQARVKGNLYRLLRDELERSRATFVDRFGESIEVQHRIFTSTVIHHLCEGDASKLGEAPWA</sequence>
<gene>
    <name evidence="2" type="ORF">GETHOR_07140</name>
</gene>
<reference evidence="3" key="1">
    <citation type="journal article" date="2023" name="Int. J. Syst. Evol. Microbiol.">
        <title>Mesoterricola silvestris gen. nov., sp. nov., Mesoterricola sediminis sp. nov., Geothrix oryzae sp. nov., Geothrix edaphica sp. nov., Geothrix rubra sp. nov., and Geothrix limicola sp. nov., six novel members of Acidobacteriota isolated from soils.</title>
        <authorList>
            <person name="Itoh H."/>
            <person name="Sugisawa Y."/>
            <person name="Mise K."/>
            <person name="Xu Z."/>
            <person name="Kuniyasu M."/>
            <person name="Ushijima N."/>
            <person name="Kawano K."/>
            <person name="Kobayashi E."/>
            <person name="Shiratori Y."/>
            <person name="Masuda Y."/>
            <person name="Senoo K."/>
        </authorList>
    </citation>
    <scope>NUCLEOTIDE SEQUENCE [LARGE SCALE GENOMIC DNA]</scope>
    <source>
        <strain evidence="3">Red222</strain>
    </source>
</reference>
<dbReference type="RefSeq" id="WP_286355248.1">
    <property type="nucleotide sequence ID" value="NZ_AP027079.1"/>
</dbReference>
<evidence type="ECO:0000313" key="3">
    <source>
        <dbReference type="Proteomes" id="UP001242010"/>
    </source>
</evidence>
<protein>
    <recommendedName>
        <fullName evidence="4">GAF domain-containing protein</fullName>
    </recommendedName>
</protein>
<evidence type="ECO:0000313" key="2">
    <source>
        <dbReference type="EMBL" id="BDU68613.1"/>
    </source>
</evidence>
<dbReference type="EMBL" id="AP027079">
    <property type="protein sequence ID" value="BDU68613.1"/>
    <property type="molecule type" value="Genomic_DNA"/>
</dbReference>
<feature type="compositionally biased region" description="Low complexity" evidence="1">
    <location>
        <begin position="233"/>
        <end position="253"/>
    </location>
</feature>
<accession>A0ABM8DNW1</accession>
<dbReference type="Proteomes" id="UP001242010">
    <property type="component" value="Chromosome"/>
</dbReference>
<evidence type="ECO:0000256" key="1">
    <source>
        <dbReference type="SAM" id="MobiDB-lite"/>
    </source>
</evidence>
<keyword evidence="3" id="KW-1185">Reference proteome</keyword>